<evidence type="ECO:0000256" key="6">
    <source>
        <dbReference type="SAM" id="MobiDB-lite"/>
    </source>
</evidence>
<accession>A2FKQ7</accession>
<dbReference type="GO" id="GO:0005524">
    <property type="term" value="F:ATP binding"/>
    <property type="evidence" value="ECO:0007669"/>
    <property type="project" value="UniProtKB-KW"/>
</dbReference>
<dbReference type="OMA" id="YQMNAFQ"/>
<dbReference type="KEGG" id="tva:4752254"/>
<proteinExistence type="predicted"/>
<name>A2FKQ7_TRIV3</name>
<keyword evidence="1" id="KW-0723">Serine/threonine-protein kinase</keyword>
<keyword evidence="5" id="KW-0067">ATP-binding</keyword>
<evidence type="ECO:0000256" key="2">
    <source>
        <dbReference type="ARBA" id="ARBA00022679"/>
    </source>
</evidence>
<dbReference type="AlphaFoldDB" id="A2FKQ7"/>
<gene>
    <name evidence="8" type="ORF">TVAG_219250</name>
</gene>
<keyword evidence="4 8" id="KW-0418">Kinase</keyword>
<evidence type="ECO:0000256" key="3">
    <source>
        <dbReference type="ARBA" id="ARBA00022741"/>
    </source>
</evidence>
<dbReference type="Proteomes" id="UP000001542">
    <property type="component" value="Unassembled WGS sequence"/>
</dbReference>
<dbReference type="InterPro" id="IPR011009">
    <property type="entry name" value="Kinase-like_dom_sf"/>
</dbReference>
<evidence type="ECO:0000256" key="4">
    <source>
        <dbReference type="ARBA" id="ARBA00022777"/>
    </source>
</evidence>
<feature type="domain" description="Protein kinase" evidence="7">
    <location>
        <begin position="68"/>
        <end position="336"/>
    </location>
</feature>
<dbReference type="GO" id="GO:0004674">
    <property type="term" value="F:protein serine/threonine kinase activity"/>
    <property type="evidence" value="ECO:0000318"/>
    <property type="project" value="GO_Central"/>
</dbReference>
<evidence type="ECO:0000259" key="7">
    <source>
        <dbReference type="PROSITE" id="PS50011"/>
    </source>
</evidence>
<dbReference type="RefSeq" id="XP_001307449.1">
    <property type="nucleotide sequence ID" value="XM_001307448.1"/>
</dbReference>
<dbReference type="STRING" id="5722.A2FKQ7"/>
<dbReference type="EMBL" id="DS113853">
    <property type="protein sequence ID" value="EAX94519.1"/>
    <property type="molecule type" value="Genomic_DNA"/>
</dbReference>
<dbReference type="Pfam" id="PF00069">
    <property type="entry name" value="Pkinase"/>
    <property type="match status" value="1"/>
</dbReference>
<protein>
    <submittedName>
        <fullName evidence="8">CAMK family protein kinase</fullName>
    </submittedName>
</protein>
<keyword evidence="3" id="KW-0547">Nucleotide-binding</keyword>
<keyword evidence="2" id="KW-0808">Transferase</keyword>
<dbReference type="InterPro" id="IPR000719">
    <property type="entry name" value="Prot_kinase_dom"/>
</dbReference>
<evidence type="ECO:0000256" key="5">
    <source>
        <dbReference type="ARBA" id="ARBA00022840"/>
    </source>
</evidence>
<sequence length="340" mass="38630">MGCHQSTPVPRIKQDPKEPADSDQTTNDSFHELSDNFNLTGRSQGTPRTACSFGFLIEQTENYQIYEYMFQDEIGKGSTTRVYQVLNVETNQTYAAKVYSKSLLTKQVLLGCNSALDNLKEEIEVQSKMNNPYVLPIIEIIEDEPSDSLIMVMPIAKYGNLIHYIESQKPDEKNLALCFFQICSAIKYIHSNNIVHRDIKPANILVIDVDNFCLADFSCSRKLSSSDEMLLDTKGTPAYLSPEECSGDIYSPKATDIWALGLSLYYAMFGYLPFELETTVGSELANLVLNVSHLLKEKELIIPECSEEVRDLISKLLVKDYRDRITIEEALNHPWFKKFQ</sequence>
<dbReference type="CDD" id="cd14008">
    <property type="entry name" value="STKc_LKB1_CaMKK"/>
    <property type="match status" value="1"/>
</dbReference>
<evidence type="ECO:0000313" key="8">
    <source>
        <dbReference type="EMBL" id="EAX94519.1"/>
    </source>
</evidence>
<dbReference type="VEuPathDB" id="TrichDB:TVAGG3_0866980"/>
<dbReference type="PROSITE" id="PS50011">
    <property type="entry name" value="PROTEIN_KINASE_DOM"/>
    <property type="match status" value="1"/>
</dbReference>
<dbReference type="SUPFAM" id="SSF56112">
    <property type="entry name" value="Protein kinase-like (PK-like)"/>
    <property type="match status" value="1"/>
</dbReference>
<dbReference type="OrthoDB" id="68483at2759"/>
<dbReference type="PANTHER" id="PTHR24345">
    <property type="entry name" value="SERINE/THREONINE-PROTEIN KINASE PLK"/>
    <property type="match status" value="1"/>
</dbReference>
<dbReference type="eggNOG" id="KOG0585">
    <property type="taxonomic scope" value="Eukaryota"/>
</dbReference>
<dbReference type="InParanoid" id="A2FKQ7"/>
<dbReference type="Gene3D" id="1.10.510.10">
    <property type="entry name" value="Transferase(Phosphotransferase) domain 1"/>
    <property type="match status" value="1"/>
</dbReference>
<feature type="region of interest" description="Disordered" evidence="6">
    <location>
        <begin position="1"/>
        <end position="41"/>
    </location>
</feature>
<organism evidence="8 9">
    <name type="scientific">Trichomonas vaginalis (strain ATCC PRA-98 / G3)</name>
    <dbReference type="NCBI Taxonomy" id="412133"/>
    <lineage>
        <taxon>Eukaryota</taxon>
        <taxon>Metamonada</taxon>
        <taxon>Parabasalia</taxon>
        <taxon>Trichomonadida</taxon>
        <taxon>Trichomonadidae</taxon>
        <taxon>Trichomonas</taxon>
    </lineage>
</organism>
<reference evidence="8" key="2">
    <citation type="journal article" date="2007" name="Science">
        <title>Draft genome sequence of the sexually transmitted pathogen Trichomonas vaginalis.</title>
        <authorList>
            <person name="Carlton J.M."/>
            <person name="Hirt R.P."/>
            <person name="Silva J.C."/>
            <person name="Delcher A.L."/>
            <person name="Schatz M."/>
            <person name="Zhao Q."/>
            <person name="Wortman J.R."/>
            <person name="Bidwell S.L."/>
            <person name="Alsmark U.C.M."/>
            <person name="Besteiro S."/>
            <person name="Sicheritz-Ponten T."/>
            <person name="Noel C.J."/>
            <person name="Dacks J.B."/>
            <person name="Foster P.G."/>
            <person name="Simillion C."/>
            <person name="Van de Peer Y."/>
            <person name="Miranda-Saavedra D."/>
            <person name="Barton G.J."/>
            <person name="Westrop G.D."/>
            <person name="Mueller S."/>
            <person name="Dessi D."/>
            <person name="Fiori P.L."/>
            <person name="Ren Q."/>
            <person name="Paulsen I."/>
            <person name="Zhang H."/>
            <person name="Bastida-Corcuera F.D."/>
            <person name="Simoes-Barbosa A."/>
            <person name="Brown M.T."/>
            <person name="Hayes R.D."/>
            <person name="Mukherjee M."/>
            <person name="Okumura C.Y."/>
            <person name="Schneider R."/>
            <person name="Smith A.J."/>
            <person name="Vanacova S."/>
            <person name="Villalvazo M."/>
            <person name="Haas B.J."/>
            <person name="Pertea M."/>
            <person name="Feldblyum T.V."/>
            <person name="Utterback T.R."/>
            <person name="Shu C.L."/>
            <person name="Osoegawa K."/>
            <person name="de Jong P.J."/>
            <person name="Hrdy I."/>
            <person name="Horvathova L."/>
            <person name="Zubacova Z."/>
            <person name="Dolezal P."/>
            <person name="Malik S.B."/>
            <person name="Logsdon J.M. Jr."/>
            <person name="Henze K."/>
            <person name="Gupta A."/>
            <person name="Wang C.C."/>
            <person name="Dunne R.L."/>
            <person name="Upcroft J.A."/>
            <person name="Upcroft P."/>
            <person name="White O."/>
            <person name="Salzberg S.L."/>
            <person name="Tang P."/>
            <person name="Chiu C.-H."/>
            <person name="Lee Y.-S."/>
            <person name="Embley T.M."/>
            <person name="Coombs G.H."/>
            <person name="Mottram J.C."/>
            <person name="Tachezy J."/>
            <person name="Fraser-Liggett C.M."/>
            <person name="Johnson P.J."/>
        </authorList>
    </citation>
    <scope>NUCLEOTIDE SEQUENCE [LARGE SCALE GENOMIC DNA]</scope>
    <source>
        <strain evidence="8">G3</strain>
    </source>
</reference>
<dbReference type="InterPro" id="IPR008271">
    <property type="entry name" value="Ser/Thr_kinase_AS"/>
</dbReference>
<dbReference type="GO" id="GO:0007165">
    <property type="term" value="P:signal transduction"/>
    <property type="evidence" value="ECO:0000318"/>
    <property type="project" value="GO_Central"/>
</dbReference>
<dbReference type="SMR" id="A2FKQ7"/>
<dbReference type="SMART" id="SM00220">
    <property type="entry name" value="S_TKc"/>
    <property type="match status" value="1"/>
</dbReference>
<dbReference type="PROSITE" id="PS00108">
    <property type="entry name" value="PROTEIN_KINASE_ST"/>
    <property type="match status" value="1"/>
</dbReference>
<evidence type="ECO:0000256" key="1">
    <source>
        <dbReference type="ARBA" id="ARBA00022527"/>
    </source>
</evidence>
<dbReference type="VEuPathDB" id="TrichDB:TVAG_219250"/>
<keyword evidence="9" id="KW-1185">Reference proteome</keyword>
<evidence type="ECO:0000313" key="9">
    <source>
        <dbReference type="Proteomes" id="UP000001542"/>
    </source>
</evidence>
<dbReference type="PANTHER" id="PTHR24345:SF0">
    <property type="entry name" value="CELL CYCLE SERINE_THREONINE-PROTEIN KINASE CDC5_MSD2"/>
    <property type="match status" value="1"/>
</dbReference>
<reference evidence="8" key="1">
    <citation type="submission" date="2006-10" db="EMBL/GenBank/DDBJ databases">
        <authorList>
            <person name="Amadeo P."/>
            <person name="Zhao Q."/>
            <person name="Wortman J."/>
            <person name="Fraser-Liggett C."/>
            <person name="Carlton J."/>
        </authorList>
    </citation>
    <scope>NUCLEOTIDE SEQUENCE</scope>
    <source>
        <strain evidence="8">G3</strain>
    </source>
</reference>